<dbReference type="InterPro" id="IPR011766">
    <property type="entry name" value="TPP_enzyme_TPP-bd"/>
</dbReference>
<protein>
    <submittedName>
        <fullName evidence="5">Acetolactate synthase-1/2/3 large subunit</fullName>
    </submittedName>
</protein>
<dbReference type="GO" id="GO:0044281">
    <property type="term" value="P:small molecule metabolic process"/>
    <property type="evidence" value="ECO:0007669"/>
    <property type="project" value="UniProtKB-ARBA"/>
</dbReference>
<dbReference type="Gene3D" id="3.40.50.970">
    <property type="match status" value="2"/>
</dbReference>
<evidence type="ECO:0000259" key="3">
    <source>
        <dbReference type="Pfam" id="PF02775"/>
    </source>
</evidence>
<feature type="domain" description="Thiamine pyrophosphate enzyme TPP-binding" evidence="3">
    <location>
        <begin position="379"/>
        <end position="515"/>
    </location>
</feature>
<gene>
    <name evidence="5" type="ORF">SAMN05444123_104347</name>
</gene>
<name>A0A1H8S9K0_9BRAD</name>
<dbReference type="PANTHER" id="PTHR18968:SF86">
    <property type="entry name" value="ACETOLACTATE SYNTHASE LARGE SUBUNIT ILVX-RELATED"/>
    <property type="match status" value="1"/>
</dbReference>
<dbReference type="InterPro" id="IPR029061">
    <property type="entry name" value="THDP-binding"/>
</dbReference>
<dbReference type="GO" id="GO:0030976">
    <property type="term" value="F:thiamine pyrophosphate binding"/>
    <property type="evidence" value="ECO:0007669"/>
    <property type="project" value="InterPro"/>
</dbReference>
<dbReference type="NCBIfam" id="NF005760">
    <property type="entry name" value="PRK07586.1"/>
    <property type="match status" value="1"/>
</dbReference>
<dbReference type="RefSeq" id="WP_175557647.1">
    <property type="nucleotide sequence ID" value="NZ_FODT01000004.1"/>
</dbReference>
<dbReference type="EMBL" id="FODT01000004">
    <property type="protein sequence ID" value="SEO75054.1"/>
    <property type="molecule type" value="Genomic_DNA"/>
</dbReference>
<keyword evidence="2" id="KW-0786">Thiamine pyrophosphate</keyword>
<evidence type="ECO:0000313" key="6">
    <source>
        <dbReference type="Proteomes" id="UP000199615"/>
    </source>
</evidence>
<dbReference type="InterPro" id="IPR045229">
    <property type="entry name" value="TPP_enz"/>
</dbReference>
<dbReference type="InterPro" id="IPR012001">
    <property type="entry name" value="Thiamin_PyroP_enz_TPP-bd_dom"/>
</dbReference>
<dbReference type="CDD" id="cd07035">
    <property type="entry name" value="TPP_PYR_POX_like"/>
    <property type="match status" value="1"/>
</dbReference>
<dbReference type="Pfam" id="PF02775">
    <property type="entry name" value="TPP_enzyme_C"/>
    <property type="match status" value="1"/>
</dbReference>
<evidence type="ECO:0000256" key="2">
    <source>
        <dbReference type="ARBA" id="ARBA00023052"/>
    </source>
</evidence>
<dbReference type="GO" id="GO:0003984">
    <property type="term" value="F:acetolactate synthase activity"/>
    <property type="evidence" value="ECO:0007669"/>
    <property type="project" value="TreeGrafter"/>
</dbReference>
<evidence type="ECO:0000259" key="4">
    <source>
        <dbReference type="Pfam" id="PF02776"/>
    </source>
</evidence>
<proteinExistence type="inferred from homology"/>
<keyword evidence="6" id="KW-1185">Reference proteome</keyword>
<dbReference type="Proteomes" id="UP000199615">
    <property type="component" value="Unassembled WGS sequence"/>
</dbReference>
<dbReference type="SUPFAM" id="SSF52518">
    <property type="entry name" value="Thiamin diphosphate-binding fold (THDP-binding)"/>
    <property type="match status" value="2"/>
</dbReference>
<dbReference type="Pfam" id="PF02776">
    <property type="entry name" value="TPP_enzyme_N"/>
    <property type="match status" value="1"/>
</dbReference>
<comment type="similarity">
    <text evidence="1">Belongs to the TPP enzyme family.</text>
</comment>
<evidence type="ECO:0000313" key="5">
    <source>
        <dbReference type="EMBL" id="SEO75054.1"/>
    </source>
</evidence>
<dbReference type="AlphaFoldDB" id="A0A1H8S9K0"/>
<evidence type="ECO:0000256" key="1">
    <source>
        <dbReference type="ARBA" id="ARBA00007812"/>
    </source>
</evidence>
<dbReference type="NCBIfam" id="NF009122">
    <property type="entry name" value="PRK12474.1"/>
    <property type="match status" value="1"/>
</dbReference>
<feature type="domain" description="Thiamine pyrophosphate enzyme N-terminal TPP-binding" evidence="4">
    <location>
        <begin position="6"/>
        <end position="110"/>
    </location>
</feature>
<accession>A0A1H8S9K0</accession>
<dbReference type="PANTHER" id="PTHR18968">
    <property type="entry name" value="THIAMINE PYROPHOSPHATE ENZYMES"/>
    <property type="match status" value="1"/>
</dbReference>
<reference evidence="6" key="1">
    <citation type="submission" date="2016-10" db="EMBL/GenBank/DDBJ databases">
        <authorList>
            <person name="Varghese N."/>
            <person name="Submissions S."/>
        </authorList>
    </citation>
    <scope>NUCLEOTIDE SEQUENCE [LARGE SCALE GENOMIC DNA]</scope>
    <source>
        <strain evidence="6">DSM 123</strain>
    </source>
</reference>
<organism evidence="5 6">
    <name type="scientific">Rhodopseudomonas pseudopalustris</name>
    <dbReference type="NCBI Taxonomy" id="1513892"/>
    <lineage>
        <taxon>Bacteria</taxon>
        <taxon>Pseudomonadati</taxon>
        <taxon>Pseudomonadota</taxon>
        <taxon>Alphaproteobacteria</taxon>
        <taxon>Hyphomicrobiales</taxon>
        <taxon>Nitrobacteraceae</taxon>
        <taxon>Rhodopseudomonas</taxon>
    </lineage>
</organism>
<sequence>MGDTINGAQSVVQTLVNCGVEVCFANPGTSEMHFVAALDTVSGMRPVLCLFEGVVTGAADGYGRIAGKPAVTLLHLGPGLANGLANLHNARRAATPIVNIVGDHAAHHLQYDAPLTSDIVGFARPVSNWIVESKSAGAVASDVARAVQAAKAAPGAIATLIMPADVAWNAAARAAQPLVDDGPARVHADTIEAVAKLLSNGKKSALLLRGNALLGAGLEAAGRIQAKCGARLMCDTFAPQTELGAGRVPLERIPYFSEQITAFLKDVEQFVLVGAKPPVSFFAYPGKPSWGAPDGCQFEYLAQPHEDGAQALHDLAAALDAPAEPKTRTQLALPDLPKGKLNSLGVAQVIAHHTPDHAIYAEEAATSGLPFQMIVPRARPHTHLPLTGGSIGQGLPLAIGAAIAAPDRKVVCPHGDGGAAYTMQALWTMAREQLDITVVIYANRSYAILNVELQRVGASGAGSKALSMLDLHNPEMNWMKIAEGLGVEASRATTAEEFAAQYASAMSQRGPRLIEALI</sequence>
<dbReference type="GO" id="GO:0050660">
    <property type="term" value="F:flavin adenine dinucleotide binding"/>
    <property type="evidence" value="ECO:0007669"/>
    <property type="project" value="TreeGrafter"/>
</dbReference>
<dbReference type="CDD" id="cd02002">
    <property type="entry name" value="TPP_BFDC"/>
    <property type="match status" value="1"/>
</dbReference>